<reference evidence="2 3" key="1">
    <citation type="submission" date="2021-03" db="EMBL/GenBank/DDBJ databases">
        <title>Whole genome shotgun sequence of Actinoplanes toevensis NBRC 105298.</title>
        <authorList>
            <person name="Komaki H."/>
            <person name="Tamura T."/>
        </authorList>
    </citation>
    <scope>NUCLEOTIDE SEQUENCE [LARGE SCALE GENOMIC DNA]</scope>
    <source>
        <strain evidence="2 3">NBRC 105298</strain>
    </source>
</reference>
<feature type="transmembrane region" description="Helical" evidence="1">
    <location>
        <begin position="317"/>
        <end position="335"/>
    </location>
</feature>
<name>A0A919W5D0_9ACTN</name>
<evidence type="ECO:0000256" key="1">
    <source>
        <dbReference type="SAM" id="Phobius"/>
    </source>
</evidence>
<feature type="transmembrane region" description="Helical" evidence="1">
    <location>
        <begin position="115"/>
        <end position="138"/>
    </location>
</feature>
<organism evidence="2 3">
    <name type="scientific">Paractinoplanes toevensis</name>
    <dbReference type="NCBI Taxonomy" id="571911"/>
    <lineage>
        <taxon>Bacteria</taxon>
        <taxon>Bacillati</taxon>
        <taxon>Actinomycetota</taxon>
        <taxon>Actinomycetes</taxon>
        <taxon>Micromonosporales</taxon>
        <taxon>Micromonosporaceae</taxon>
        <taxon>Paractinoplanes</taxon>
    </lineage>
</organism>
<evidence type="ECO:0000313" key="2">
    <source>
        <dbReference type="EMBL" id="GIM95359.1"/>
    </source>
</evidence>
<accession>A0A919W5D0</accession>
<dbReference type="EMBL" id="BOQN01000092">
    <property type="protein sequence ID" value="GIM95359.1"/>
    <property type="molecule type" value="Genomic_DNA"/>
</dbReference>
<comment type="caution">
    <text evidence="2">The sequence shown here is derived from an EMBL/GenBank/DDBJ whole genome shotgun (WGS) entry which is preliminary data.</text>
</comment>
<dbReference type="Proteomes" id="UP000677082">
    <property type="component" value="Unassembled WGS sequence"/>
</dbReference>
<feature type="transmembrane region" description="Helical" evidence="1">
    <location>
        <begin position="69"/>
        <end position="94"/>
    </location>
</feature>
<feature type="transmembrane region" description="Helical" evidence="1">
    <location>
        <begin position="158"/>
        <end position="179"/>
    </location>
</feature>
<protein>
    <submittedName>
        <fullName evidence="2">Transporter</fullName>
    </submittedName>
</protein>
<keyword evidence="1" id="KW-1133">Transmembrane helix</keyword>
<dbReference type="AlphaFoldDB" id="A0A919W5D0"/>
<feature type="transmembrane region" description="Helical" evidence="1">
    <location>
        <begin position="12"/>
        <end position="30"/>
    </location>
</feature>
<keyword evidence="3" id="KW-1185">Reference proteome</keyword>
<evidence type="ECO:0000313" key="3">
    <source>
        <dbReference type="Proteomes" id="UP000677082"/>
    </source>
</evidence>
<keyword evidence="1" id="KW-0472">Membrane</keyword>
<sequence>MIWLTWRQFRTQAVIGLALVIAVAAAYLATRSTLLDIARDSGYTACTADCGQLASQFVKTARSGYLGKLYQIGALVLLLFPALVGLFWGAPLVARELEAGTHRLVWNQSISRNRWLGVKLGGIGLATATVAGLASWAITAWASPLDKVDGWVTPLTYAARGIVPIGYAVLAFVVGVTIGMVLRRTVAAMAVTLVVVAAAMVGGLFLREQLVAHSTYQAALPADWDGGISLSPDDPSHDIRVEVEPPEVATWVLSNTILGSTGAKYHGPYDPDYCGPHATKGGDGPQGCRNWLTAQNLQQKVTYIGNDKFWVMQWRETGVLLVASSLLAIFCFWWIRRRVA</sequence>
<proteinExistence type="predicted"/>
<keyword evidence="1" id="KW-0812">Transmembrane</keyword>
<gene>
    <name evidence="2" type="ORF">Ato02nite_071520</name>
</gene>
<feature type="transmembrane region" description="Helical" evidence="1">
    <location>
        <begin position="186"/>
        <end position="206"/>
    </location>
</feature>
<dbReference type="RefSeq" id="WP_213011086.1">
    <property type="nucleotide sequence ID" value="NZ_BOQN01000092.1"/>
</dbReference>